<sequence precursor="true">MSSNLVYQKIRENPLYHSLVLGRSRLAFTLSAVVLGLYFLFIAAVSWQPQLLTQVPLSSGSLTIGIWAALILIVGSWLLTGLYVLRANNQFDKLTEALLEGVRP</sequence>
<dbReference type="PANTHER" id="PTHR38598:SF1">
    <property type="entry name" value="INNER MEMBRANE PROTEIN YJCH"/>
    <property type="match status" value="1"/>
</dbReference>
<keyword evidence="1" id="KW-0472">Membrane</keyword>
<dbReference type="Proteomes" id="UP000379480">
    <property type="component" value="Unassembled WGS sequence"/>
</dbReference>
<organism evidence="2 3">
    <name type="scientific">Pseudomonas fluorescens</name>
    <dbReference type="NCBI Taxonomy" id="294"/>
    <lineage>
        <taxon>Bacteria</taxon>
        <taxon>Pseudomonadati</taxon>
        <taxon>Pseudomonadota</taxon>
        <taxon>Gammaproteobacteria</taxon>
        <taxon>Pseudomonadales</taxon>
        <taxon>Pseudomonadaceae</taxon>
        <taxon>Pseudomonas</taxon>
    </lineage>
</organism>
<feature type="transmembrane region" description="Helical" evidence="1">
    <location>
        <begin position="64"/>
        <end position="85"/>
    </location>
</feature>
<reference evidence="2 3" key="1">
    <citation type="submission" date="2019-09" db="EMBL/GenBank/DDBJ databases">
        <authorList>
            <person name="Chandra G."/>
            <person name="Truman W A."/>
        </authorList>
    </citation>
    <scope>NUCLEOTIDE SEQUENCE [LARGE SCALE GENOMIC DNA]</scope>
    <source>
        <strain evidence="2">PS723</strain>
    </source>
</reference>
<evidence type="ECO:0000256" key="1">
    <source>
        <dbReference type="SAM" id="Phobius"/>
    </source>
</evidence>
<dbReference type="PANTHER" id="PTHR38598">
    <property type="entry name" value="INNER MEMBRANE PROTEIN YJCH"/>
    <property type="match status" value="1"/>
</dbReference>
<dbReference type="AlphaFoldDB" id="A0A5E7D557"/>
<dbReference type="Pfam" id="PF04341">
    <property type="entry name" value="DUF485"/>
    <property type="match status" value="1"/>
</dbReference>
<evidence type="ECO:0000313" key="2">
    <source>
        <dbReference type="EMBL" id="VVO12690.1"/>
    </source>
</evidence>
<dbReference type="OrthoDB" id="5297034at2"/>
<dbReference type="RefSeq" id="WP_150804924.1">
    <property type="nucleotide sequence ID" value="NZ_CABVHY010000017.1"/>
</dbReference>
<accession>A0A5E7D557</accession>
<keyword evidence="1" id="KW-1133">Transmembrane helix</keyword>
<dbReference type="EMBL" id="CABVHY010000017">
    <property type="protein sequence ID" value="VVO12690.1"/>
    <property type="molecule type" value="Genomic_DNA"/>
</dbReference>
<protein>
    <submittedName>
        <fullName evidence="2">Inner membrane protein YjcH</fullName>
    </submittedName>
</protein>
<feature type="transmembrane region" description="Helical" evidence="1">
    <location>
        <begin position="26"/>
        <end position="44"/>
    </location>
</feature>
<name>A0A5E7D557_PSEFL</name>
<gene>
    <name evidence="2" type="primary">yjcH_3</name>
    <name evidence="2" type="ORF">PS723_03549</name>
</gene>
<keyword evidence="1" id="KW-0812">Transmembrane</keyword>
<proteinExistence type="predicted"/>
<evidence type="ECO:0000313" key="3">
    <source>
        <dbReference type="Proteomes" id="UP000379480"/>
    </source>
</evidence>
<dbReference type="InterPro" id="IPR007436">
    <property type="entry name" value="DUF485"/>
</dbReference>
<dbReference type="InterPro" id="IPR052959">
    <property type="entry name" value="Inner_membrane_assoc"/>
</dbReference>
<dbReference type="GO" id="GO:0005886">
    <property type="term" value="C:plasma membrane"/>
    <property type="evidence" value="ECO:0007669"/>
    <property type="project" value="TreeGrafter"/>
</dbReference>